<evidence type="ECO:0000256" key="1">
    <source>
        <dbReference type="ARBA" id="ARBA00004496"/>
    </source>
</evidence>
<accession>A0ABD0Z0F2</accession>
<keyword evidence="2" id="KW-0343">GTPase activation</keyword>
<feature type="domain" description="PH" evidence="9">
    <location>
        <begin position="251"/>
        <end position="353"/>
    </location>
</feature>
<dbReference type="PRINTS" id="PR00405">
    <property type="entry name" value="REVINTRACTNG"/>
</dbReference>
<dbReference type="CDD" id="cd13252">
    <property type="entry name" value="PH1_ADAP"/>
    <property type="match status" value="1"/>
</dbReference>
<dbReference type="CDD" id="cd08832">
    <property type="entry name" value="ArfGap_ADAP"/>
    <property type="match status" value="1"/>
</dbReference>
<feature type="domain" description="PH" evidence="9">
    <location>
        <begin position="129"/>
        <end position="229"/>
    </location>
</feature>
<evidence type="ECO:0000259" key="9">
    <source>
        <dbReference type="PROSITE" id="PS50003"/>
    </source>
</evidence>
<dbReference type="FunFam" id="2.30.29.30:FF:000099">
    <property type="entry name" value="Arf-GAP with dual PH domain-containing protein 1"/>
    <property type="match status" value="1"/>
</dbReference>
<keyword evidence="4" id="KW-0479">Metal-binding</keyword>
<evidence type="ECO:0000256" key="3">
    <source>
        <dbReference type="ARBA" id="ARBA00022490"/>
    </source>
</evidence>
<dbReference type="GO" id="GO:0005737">
    <property type="term" value="C:cytoplasm"/>
    <property type="evidence" value="ECO:0007669"/>
    <property type="project" value="UniProtKB-SubCell"/>
</dbReference>
<evidence type="ECO:0000256" key="7">
    <source>
        <dbReference type="ARBA" id="ARBA00022833"/>
    </source>
</evidence>
<dbReference type="InterPro" id="IPR037278">
    <property type="entry name" value="ARFGAP/RecO"/>
</dbReference>
<dbReference type="InterPro" id="IPR052589">
    <property type="entry name" value="Arf-GAP_dual-PH_domain"/>
</dbReference>
<dbReference type="InterPro" id="IPR037849">
    <property type="entry name" value="PH1_ADAP"/>
</dbReference>
<dbReference type="GO" id="GO:0008270">
    <property type="term" value="F:zinc ion binding"/>
    <property type="evidence" value="ECO:0007669"/>
    <property type="project" value="UniProtKB-KW"/>
</dbReference>
<dbReference type="CDD" id="cd01251">
    <property type="entry name" value="PH2_ADAP"/>
    <property type="match status" value="1"/>
</dbReference>
<evidence type="ECO:0000256" key="8">
    <source>
        <dbReference type="PROSITE-ProRule" id="PRU00288"/>
    </source>
</evidence>
<dbReference type="Gene3D" id="2.30.29.30">
    <property type="entry name" value="Pleckstrin-homology domain (PH domain)/Phosphotyrosine-binding domain (PTB)"/>
    <property type="match status" value="2"/>
</dbReference>
<dbReference type="EMBL" id="JBFDAA010000009">
    <property type="protein sequence ID" value="KAL1128909.1"/>
    <property type="molecule type" value="Genomic_DNA"/>
</dbReference>
<dbReference type="GO" id="GO:0005096">
    <property type="term" value="F:GTPase activator activity"/>
    <property type="evidence" value="ECO:0007669"/>
    <property type="project" value="UniProtKB-KW"/>
</dbReference>
<dbReference type="PROSITE" id="PS50115">
    <property type="entry name" value="ARFGAP"/>
    <property type="match status" value="1"/>
</dbReference>
<evidence type="ECO:0000256" key="2">
    <source>
        <dbReference type="ARBA" id="ARBA00022468"/>
    </source>
</evidence>
<protein>
    <recommendedName>
        <fullName evidence="13">Arf-GAP with dual PH domain-containing protein 1-like</fullName>
    </recommendedName>
</protein>
<organism evidence="11 12">
    <name type="scientific">Ranatra chinensis</name>
    <dbReference type="NCBI Taxonomy" id="642074"/>
    <lineage>
        <taxon>Eukaryota</taxon>
        <taxon>Metazoa</taxon>
        <taxon>Ecdysozoa</taxon>
        <taxon>Arthropoda</taxon>
        <taxon>Hexapoda</taxon>
        <taxon>Insecta</taxon>
        <taxon>Pterygota</taxon>
        <taxon>Neoptera</taxon>
        <taxon>Paraneoptera</taxon>
        <taxon>Hemiptera</taxon>
        <taxon>Heteroptera</taxon>
        <taxon>Panheteroptera</taxon>
        <taxon>Nepomorpha</taxon>
        <taxon>Nepidae</taxon>
        <taxon>Ranatrinae</taxon>
        <taxon>Ranatra</taxon>
    </lineage>
</organism>
<dbReference type="Pfam" id="PF00169">
    <property type="entry name" value="PH"/>
    <property type="match status" value="2"/>
</dbReference>
<comment type="caution">
    <text evidence="11">The sequence shown here is derived from an EMBL/GenBank/DDBJ whole genome shotgun (WGS) entry which is preliminary data.</text>
</comment>
<feature type="domain" description="Arf-GAP" evidence="10">
    <location>
        <begin position="7"/>
        <end position="127"/>
    </location>
</feature>
<dbReference type="PROSITE" id="PS50003">
    <property type="entry name" value="PH_DOMAIN"/>
    <property type="match status" value="2"/>
</dbReference>
<evidence type="ECO:0000313" key="11">
    <source>
        <dbReference type="EMBL" id="KAL1128909.1"/>
    </source>
</evidence>
<dbReference type="SUPFAM" id="SSF50729">
    <property type="entry name" value="PH domain-like"/>
    <property type="match status" value="2"/>
</dbReference>
<dbReference type="Pfam" id="PF01412">
    <property type="entry name" value="ArfGap"/>
    <property type="match status" value="1"/>
</dbReference>
<evidence type="ECO:0008006" key="13">
    <source>
        <dbReference type="Google" id="ProtNLM"/>
    </source>
</evidence>
<proteinExistence type="predicted"/>
<evidence type="ECO:0000256" key="5">
    <source>
        <dbReference type="ARBA" id="ARBA00022737"/>
    </source>
</evidence>
<dbReference type="InterPro" id="IPR001164">
    <property type="entry name" value="ArfGAP_dom"/>
</dbReference>
<keyword evidence="5" id="KW-0677">Repeat</keyword>
<dbReference type="PANTHER" id="PTHR46021:SF2">
    <property type="entry name" value="ARF-GAP WITH DUAL PH DOMAIN-CONTAINING PROTEIN 1"/>
    <property type="match status" value="1"/>
</dbReference>
<reference evidence="11 12" key="1">
    <citation type="submission" date="2024-07" db="EMBL/GenBank/DDBJ databases">
        <title>Chromosome-level genome assembly of the water stick insect Ranatra chinensis (Heteroptera: Nepidae).</title>
        <authorList>
            <person name="Liu X."/>
        </authorList>
    </citation>
    <scope>NUCLEOTIDE SEQUENCE [LARGE SCALE GENOMIC DNA]</scope>
    <source>
        <strain evidence="11">Cailab_2021Rc</strain>
        <tissue evidence="11">Muscle</tissue>
    </source>
</reference>
<keyword evidence="3" id="KW-0963">Cytoplasm</keyword>
<dbReference type="AlphaFoldDB" id="A0ABD0Z0F2"/>
<dbReference type="PANTHER" id="PTHR46021">
    <property type="entry name" value="ARF-GAP WITH DUAL PH DOMAIN-CONTAINING PROTEIN 1-LIKE PROTEIN"/>
    <property type="match status" value="1"/>
</dbReference>
<keyword evidence="12" id="KW-1185">Reference proteome</keyword>
<evidence type="ECO:0000313" key="12">
    <source>
        <dbReference type="Proteomes" id="UP001558652"/>
    </source>
</evidence>
<keyword evidence="6 8" id="KW-0863">Zinc-finger</keyword>
<name>A0ABD0Z0F2_9HEMI</name>
<dbReference type="InterPro" id="IPR001849">
    <property type="entry name" value="PH_domain"/>
</dbReference>
<keyword evidence="7" id="KW-0862">Zinc</keyword>
<dbReference type="Gene3D" id="1.10.220.150">
    <property type="entry name" value="Arf GTPase activating protein"/>
    <property type="match status" value="1"/>
</dbReference>
<dbReference type="SMART" id="SM00233">
    <property type="entry name" value="PH"/>
    <property type="match status" value="2"/>
</dbReference>
<dbReference type="InterPro" id="IPR011993">
    <property type="entry name" value="PH-like_dom_sf"/>
</dbReference>
<evidence type="ECO:0000259" key="10">
    <source>
        <dbReference type="PROSITE" id="PS50115"/>
    </source>
</evidence>
<dbReference type="SUPFAM" id="SSF57863">
    <property type="entry name" value="ArfGap/RecO-like zinc finger"/>
    <property type="match status" value="1"/>
</dbReference>
<dbReference type="FunFam" id="2.30.29.30:FF:000080">
    <property type="entry name" value="Arf-GAP with dual PH domain-containing protein 1"/>
    <property type="match status" value="1"/>
</dbReference>
<sequence>MVDVNNRAVLELLKRPGNDVCADCGSKNPEWASYNIGIFICGKCAEVHKGMGAHVSKVKHLRLDLWEESQIERLRETGNNAAKLKYQQKVPPCYRVPVDGDPQPLLEQWICAKYLREEFCRPERQAFMSGHVEGFLMKRGKEDPRYYPRRFALSESEDTLKYYVKENRDPKAVLRVSEMSVSFGPEKMERRNSMQISFQKDGTTRHIYVYHDDPQTMVNWYNAIRCAKLHRLQIAFPTASQAELVNMLTKDFTYEGWLWKTGPKPTDGYKKRWFTLDRRNLMYHEEPLAPHPKGEIFLGYMLDGWSVRIGVSPGTRDQGHSFTLRTPDRSYNLSAESAFTRDLWIRSIIAVIEVPLTSRDHMGESSRVLCGQCPVLGAGIHLQELVQI</sequence>
<dbReference type="Proteomes" id="UP001558652">
    <property type="component" value="Unassembled WGS sequence"/>
</dbReference>
<comment type="subcellular location">
    <subcellularLocation>
        <location evidence="1">Cytoplasm</location>
    </subcellularLocation>
</comment>
<gene>
    <name evidence="11" type="ORF">AAG570_013443</name>
</gene>
<dbReference type="InterPro" id="IPR038508">
    <property type="entry name" value="ArfGAP_dom_sf"/>
</dbReference>
<evidence type="ECO:0000256" key="6">
    <source>
        <dbReference type="ARBA" id="ARBA00022771"/>
    </source>
</evidence>
<evidence type="ECO:0000256" key="4">
    <source>
        <dbReference type="ARBA" id="ARBA00022723"/>
    </source>
</evidence>
<dbReference type="InterPro" id="IPR037851">
    <property type="entry name" value="PH2_ADAP"/>
</dbReference>
<dbReference type="SMART" id="SM00105">
    <property type="entry name" value="ArfGap"/>
    <property type="match status" value="1"/>
</dbReference>